<dbReference type="InterPro" id="IPR058582">
    <property type="entry name" value="KH_NusA_2nd"/>
</dbReference>
<evidence type="ECO:0000256" key="4">
    <source>
        <dbReference type="ARBA" id="ARBA00022884"/>
    </source>
</evidence>
<protein>
    <recommendedName>
        <fullName evidence="7">Transcription termination/antitermination protein NusA</fullName>
    </recommendedName>
</protein>
<dbReference type="FunFam" id="3.30.300.20:FF:000002">
    <property type="entry name" value="Transcription termination/antitermination protein NusA"/>
    <property type="match status" value="1"/>
</dbReference>
<dbReference type="InterPro" id="IPR010995">
    <property type="entry name" value="DNA_repair_Rad51/TF_NusA_a-hlx"/>
</dbReference>
<evidence type="ECO:0000256" key="7">
    <source>
        <dbReference type="HAMAP-Rule" id="MF_00945"/>
    </source>
</evidence>
<dbReference type="Gene3D" id="3.30.1480.10">
    <property type="entry name" value="NusA, N-terminal domain"/>
    <property type="match status" value="1"/>
</dbReference>
<dbReference type="Gene3D" id="3.30.300.20">
    <property type="match status" value="2"/>
</dbReference>
<evidence type="ECO:0000256" key="3">
    <source>
        <dbReference type="ARBA" id="ARBA00022814"/>
    </source>
</evidence>
<keyword evidence="1 7" id="KW-0806">Transcription termination</keyword>
<accession>A0A094Z134</accession>
<comment type="subunit">
    <text evidence="7">Monomer. Binds directly to the core enzyme of the DNA-dependent RNA polymerase and to nascent RNA.</text>
</comment>
<evidence type="ECO:0000259" key="8">
    <source>
        <dbReference type="PROSITE" id="PS50126"/>
    </source>
</evidence>
<dbReference type="NCBIfam" id="TIGR01954">
    <property type="entry name" value="nusA_Cterm_rpt"/>
    <property type="match status" value="1"/>
</dbReference>
<comment type="function">
    <text evidence="7">Participates in both transcription termination and antitermination.</text>
</comment>
<organism evidence="9 10">
    <name type="scientific">Candidatus Liberibacter solanacearum</name>
    <dbReference type="NCBI Taxonomy" id="556287"/>
    <lineage>
        <taxon>Bacteria</taxon>
        <taxon>Pseudomonadati</taxon>
        <taxon>Pseudomonadota</taxon>
        <taxon>Alphaproteobacteria</taxon>
        <taxon>Hyphomicrobiales</taxon>
        <taxon>Rhizobiaceae</taxon>
        <taxon>Liberibacter</taxon>
    </lineage>
</organism>
<keyword evidence="10" id="KW-1185">Reference proteome</keyword>
<dbReference type="CDD" id="cd22529">
    <property type="entry name" value="KH-II_NusA_rpt2"/>
    <property type="match status" value="1"/>
</dbReference>
<dbReference type="GO" id="GO:0003700">
    <property type="term" value="F:DNA-binding transcription factor activity"/>
    <property type="evidence" value="ECO:0007669"/>
    <property type="project" value="InterPro"/>
</dbReference>
<dbReference type="InterPro" id="IPR030842">
    <property type="entry name" value="TF_NusA_bacterial"/>
</dbReference>
<comment type="subcellular location">
    <subcellularLocation>
        <location evidence="7">Cytoplasm</location>
    </subcellularLocation>
</comment>
<keyword evidence="5 7" id="KW-0805">Transcription regulation</keyword>
<dbReference type="InterPro" id="IPR025249">
    <property type="entry name" value="TF_NusA_KH_1st"/>
</dbReference>
<dbReference type="InterPro" id="IPR003029">
    <property type="entry name" value="S1_domain"/>
</dbReference>
<dbReference type="PANTHER" id="PTHR22648">
    <property type="entry name" value="TRANSCRIPTION TERMINATION FACTOR NUSA"/>
    <property type="match status" value="1"/>
</dbReference>
<dbReference type="Pfam" id="PF14520">
    <property type="entry name" value="HHH_5"/>
    <property type="match status" value="1"/>
</dbReference>
<comment type="similarity">
    <text evidence="7">Belongs to the NusA family.</text>
</comment>
<dbReference type="Proteomes" id="UP000033731">
    <property type="component" value="Unassembled WGS sequence"/>
</dbReference>
<dbReference type="FunFam" id="2.40.50.140:FF:000058">
    <property type="entry name" value="Transcription termination/antitermination protein NusA"/>
    <property type="match status" value="1"/>
</dbReference>
<dbReference type="Gene3D" id="1.10.150.20">
    <property type="entry name" value="5' to 3' exonuclease, C-terminal subdomain"/>
    <property type="match status" value="2"/>
</dbReference>
<keyword evidence="2 7" id="KW-0963">Cytoplasm</keyword>
<dbReference type="GO" id="GO:0006353">
    <property type="term" value="P:DNA-templated transcription termination"/>
    <property type="evidence" value="ECO:0007669"/>
    <property type="project" value="UniProtKB-UniRule"/>
</dbReference>
<feature type="domain" description="S1 motif" evidence="8">
    <location>
        <begin position="140"/>
        <end position="204"/>
    </location>
</feature>
<dbReference type="CDD" id="cd02134">
    <property type="entry name" value="KH-II_NusA_rpt1"/>
    <property type="match status" value="1"/>
</dbReference>
<dbReference type="PROSITE" id="PS50084">
    <property type="entry name" value="KH_TYPE_1"/>
    <property type="match status" value="1"/>
</dbReference>
<dbReference type="InterPro" id="IPR012340">
    <property type="entry name" value="NA-bd_OB-fold"/>
</dbReference>
<dbReference type="Pfam" id="PF08529">
    <property type="entry name" value="NusA_N"/>
    <property type="match status" value="1"/>
</dbReference>
<dbReference type="PANTHER" id="PTHR22648:SF0">
    <property type="entry name" value="TRANSCRIPTION TERMINATION_ANTITERMINATION PROTEIN NUSA"/>
    <property type="match status" value="1"/>
</dbReference>
<dbReference type="Gene3D" id="2.40.50.140">
    <property type="entry name" value="Nucleic acid-binding proteins"/>
    <property type="match status" value="1"/>
</dbReference>
<dbReference type="InterPro" id="IPR010213">
    <property type="entry name" value="TF_NusA"/>
</dbReference>
<evidence type="ECO:0000313" key="10">
    <source>
        <dbReference type="Proteomes" id="UP000033731"/>
    </source>
</evidence>
<dbReference type="Pfam" id="PF26594">
    <property type="entry name" value="KH_NusA_2nd"/>
    <property type="match status" value="1"/>
</dbReference>
<evidence type="ECO:0000256" key="5">
    <source>
        <dbReference type="ARBA" id="ARBA00023015"/>
    </source>
</evidence>
<evidence type="ECO:0000256" key="1">
    <source>
        <dbReference type="ARBA" id="ARBA00022472"/>
    </source>
</evidence>
<evidence type="ECO:0000256" key="6">
    <source>
        <dbReference type="ARBA" id="ARBA00023163"/>
    </source>
</evidence>
<dbReference type="SMART" id="SM00322">
    <property type="entry name" value="KH"/>
    <property type="match status" value="2"/>
</dbReference>
<name>A0A094Z134_9HYPH</name>
<evidence type="ECO:0000256" key="2">
    <source>
        <dbReference type="ARBA" id="ARBA00022490"/>
    </source>
</evidence>
<dbReference type="PROSITE" id="PS50126">
    <property type="entry name" value="S1"/>
    <property type="match status" value="1"/>
</dbReference>
<dbReference type="SUPFAM" id="SSF47794">
    <property type="entry name" value="Rad51 N-terminal domain-like"/>
    <property type="match status" value="2"/>
</dbReference>
<dbReference type="SUPFAM" id="SSF54814">
    <property type="entry name" value="Prokaryotic type KH domain (KH-domain type II)"/>
    <property type="match status" value="2"/>
</dbReference>
<dbReference type="CDD" id="cd04455">
    <property type="entry name" value="S1_NusA"/>
    <property type="match status" value="1"/>
</dbReference>
<dbReference type="InterPro" id="IPR009019">
    <property type="entry name" value="KH_sf_prok-type"/>
</dbReference>
<dbReference type="InterPro" id="IPR013735">
    <property type="entry name" value="TF_NusA_N"/>
</dbReference>
<dbReference type="SUPFAM" id="SSF69705">
    <property type="entry name" value="Transcription factor NusA, N-terminal domain"/>
    <property type="match status" value="1"/>
</dbReference>
<proteinExistence type="inferred from homology"/>
<dbReference type="AlphaFoldDB" id="A0A094Z134"/>
<evidence type="ECO:0000313" key="9">
    <source>
        <dbReference type="EMBL" id="KJZ82133.1"/>
    </source>
</evidence>
<gene>
    <name evidence="7" type="primary">nusA</name>
    <name evidence="9" type="ORF">DJ66_0868</name>
</gene>
<dbReference type="InterPro" id="IPR036555">
    <property type="entry name" value="NusA_N_sf"/>
</dbReference>
<reference evidence="9 10" key="1">
    <citation type="journal article" date="2015" name="Phytopathology">
        <title>Genomes of Candidatus Liberibacter solanacearum haplotype A from New Zealand and the USA suggest significant genome plasticity in the species.</title>
        <authorList>
            <person name="Thompson S.M."/>
            <person name="Johnson C.P."/>
            <person name="Lu A.Y."/>
            <person name="Frampton R.A."/>
            <person name="Sullivan K.L."/>
            <person name="Fiers M.W."/>
            <person name="Crowhurst R.N."/>
            <person name="Pitman A.R."/>
            <person name="Scott I."/>
            <person name="Gudmestad N.C."/>
            <person name="Smith G.R."/>
        </authorList>
    </citation>
    <scope>NUCLEOTIDE SEQUENCE [LARGE SCALE GENOMIC DNA]</scope>
    <source>
        <strain evidence="9 10">LsoNZ1</strain>
    </source>
</reference>
<comment type="caution">
    <text evidence="9">The sequence shown here is derived from an EMBL/GenBank/DDBJ whole genome shotgun (WGS) entry which is preliminary data.</text>
</comment>
<dbReference type="FunFam" id="3.30.300.20:FF:000005">
    <property type="entry name" value="Transcription termination/antitermination protein NusA"/>
    <property type="match status" value="1"/>
</dbReference>
<dbReference type="Pfam" id="PF00575">
    <property type="entry name" value="S1"/>
    <property type="match status" value="1"/>
</dbReference>
<dbReference type="InterPro" id="IPR004087">
    <property type="entry name" value="KH_dom"/>
</dbReference>
<dbReference type="GO" id="GO:0003723">
    <property type="term" value="F:RNA binding"/>
    <property type="evidence" value="ECO:0007669"/>
    <property type="project" value="UniProtKB-UniRule"/>
</dbReference>
<dbReference type="NCBIfam" id="TIGR01953">
    <property type="entry name" value="NusA"/>
    <property type="match status" value="1"/>
</dbReference>
<keyword evidence="4 7" id="KW-0694">RNA-binding</keyword>
<sequence length="536" mass="59636">MVISANRLELLQIADAVACEKSIDRDVVLSVMAESIQKAARSLYGTLSDIRVEIDRETGNISICRSLEVVEEVESYACQISLQLARDRDPNINIGDVLFDPLPPIDFGRVAVQSAKQVIIQKVREAERDRQYLEFKDKVGEIISGTVKRVEYGNVIVDLGHSDGVIRRDETISRENLRLGDRVRSYIYDVRREQRGPQVLLSRTHPQFMVKLFYLEVPEIYNGIVQIKAVSRDPGSRAKLAVFSSDSSIDPVGACVGMRGSRVQAVVGELRDEKIDIVVWSPDPATFVINSLRPAIVTKVVLDEDVGRIEVVVPKDQLSLAIGRRGQNVRLASQLTGWAIDIVTEEEDSINCQKHFNERTQFFMQAINVDEIIGHLLAAEGFSDIEELACVKLSEIASIEGFDEETASEIQGRAREYMEGLEVARREKIKGLGVSEELFSIPGMNTEIGVALGENGIKTMEDLAGCSVDDLLGWDEVKNGKVENFEGFLSQLGVLKEQAESMIIHARYHLGWIVREDIADESVDCADEDATDLIKS</sequence>
<keyword evidence="6 7" id="KW-0804">Transcription</keyword>
<dbReference type="HAMAP" id="MF_00945_B">
    <property type="entry name" value="NusA_B"/>
    <property type="match status" value="1"/>
</dbReference>
<keyword evidence="3 7" id="KW-0889">Transcription antitermination</keyword>
<dbReference type="GO" id="GO:0005829">
    <property type="term" value="C:cytosol"/>
    <property type="evidence" value="ECO:0007669"/>
    <property type="project" value="TreeGrafter"/>
</dbReference>
<dbReference type="InterPro" id="IPR015946">
    <property type="entry name" value="KH_dom-like_a/b"/>
</dbReference>
<dbReference type="InterPro" id="IPR010214">
    <property type="entry name" value="Tscrpt_termin_fac_NusA_C_rpt"/>
</dbReference>
<dbReference type="Pfam" id="PF13184">
    <property type="entry name" value="KH_NusA_1st"/>
    <property type="match status" value="1"/>
</dbReference>
<dbReference type="EMBL" id="JMTK01000002">
    <property type="protein sequence ID" value="KJZ82133.1"/>
    <property type="molecule type" value="Genomic_DNA"/>
</dbReference>
<dbReference type="RefSeq" id="WP_034441193.1">
    <property type="nucleotide sequence ID" value="NZ_JMTK01000002.1"/>
</dbReference>
<dbReference type="GO" id="GO:0031564">
    <property type="term" value="P:transcription antitermination"/>
    <property type="evidence" value="ECO:0007669"/>
    <property type="project" value="UniProtKB-UniRule"/>
</dbReference>
<dbReference type="PATRIC" id="fig|556287.9.peg.893"/>
<dbReference type="SMART" id="SM00316">
    <property type="entry name" value="S1"/>
    <property type="match status" value="1"/>
</dbReference>
<dbReference type="GO" id="GO:0000166">
    <property type="term" value="F:nucleotide binding"/>
    <property type="evidence" value="ECO:0007669"/>
    <property type="project" value="InterPro"/>
</dbReference>
<dbReference type="SUPFAM" id="SSF50249">
    <property type="entry name" value="Nucleic acid-binding proteins"/>
    <property type="match status" value="1"/>
</dbReference>